<evidence type="ECO:0000313" key="1">
    <source>
        <dbReference type="EMBL" id="GIE73176.1"/>
    </source>
</evidence>
<name>A0ABQ4BR80_9ACTN</name>
<organism evidence="1 2">
    <name type="scientific">Actinoplanes palleronii</name>
    <dbReference type="NCBI Taxonomy" id="113570"/>
    <lineage>
        <taxon>Bacteria</taxon>
        <taxon>Bacillati</taxon>
        <taxon>Actinomycetota</taxon>
        <taxon>Actinomycetes</taxon>
        <taxon>Micromonosporales</taxon>
        <taxon>Micromonosporaceae</taxon>
        <taxon>Actinoplanes</taxon>
    </lineage>
</organism>
<proteinExistence type="predicted"/>
<keyword evidence="2" id="KW-1185">Reference proteome</keyword>
<gene>
    <name evidence="1" type="ORF">Apa02nite_092840</name>
</gene>
<protein>
    <submittedName>
        <fullName evidence="1">Uncharacterized protein</fullName>
    </submittedName>
</protein>
<dbReference type="Proteomes" id="UP000624709">
    <property type="component" value="Unassembled WGS sequence"/>
</dbReference>
<accession>A0ABQ4BR80</accession>
<evidence type="ECO:0000313" key="2">
    <source>
        <dbReference type="Proteomes" id="UP000624709"/>
    </source>
</evidence>
<sequence>MDGRAPGAPLAYNQHMRTYELAEMLREIPGTEVEAGPGLVTVHMPALGDTLRIPFRDVLDADWVHVPTGAPAVQIDLRRKHESLPLIVTVDDVVFTPAYADDLIDPEDELLVPAMPSLIGYSEMHRDVRALGAALDDPDIELGPEVLAATLTAHRCFLAGAVRVGLWPVRVAAWWEYTSARSASRITMARFREDPEWDELMAGVHEARKLSEQSSAQAIL</sequence>
<reference evidence="1 2" key="1">
    <citation type="submission" date="2021-01" db="EMBL/GenBank/DDBJ databases">
        <title>Whole genome shotgun sequence of Actinoplanes palleronii NBRC 14916.</title>
        <authorList>
            <person name="Komaki H."/>
            <person name="Tamura T."/>
        </authorList>
    </citation>
    <scope>NUCLEOTIDE SEQUENCE [LARGE SCALE GENOMIC DNA]</scope>
    <source>
        <strain evidence="1 2">NBRC 14916</strain>
    </source>
</reference>
<dbReference type="EMBL" id="BOMS01000166">
    <property type="protein sequence ID" value="GIE73176.1"/>
    <property type="molecule type" value="Genomic_DNA"/>
</dbReference>
<comment type="caution">
    <text evidence="1">The sequence shown here is derived from an EMBL/GenBank/DDBJ whole genome shotgun (WGS) entry which is preliminary data.</text>
</comment>